<dbReference type="EMBL" id="JACHWR010000002">
    <property type="protein sequence ID" value="MBB3043462.1"/>
    <property type="molecule type" value="Genomic_DNA"/>
</dbReference>
<dbReference type="RefSeq" id="WP_183593281.1">
    <property type="nucleotide sequence ID" value="NZ_JACHWR010000002.1"/>
</dbReference>
<feature type="transmembrane region" description="Helical" evidence="1">
    <location>
        <begin position="139"/>
        <end position="161"/>
    </location>
</feature>
<evidence type="ECO:0000313" key="2">
    <source>
        <dbReference type="EMBL" id="MBB3043462.1"/>
    </source>
</evidence>
<gene>
    <name evidence="2" type="ORF">FHU40_003280</name>
</gene>
<accession>A0A7W4VX90</accession>
<keyword evidence="1" id="KW-1133">Transmembrane helix</keyword>
<protein>
    <submittedName>
        <fullName evidence="2">Uncharacterized protein</fullName>
    </submittedName>
</protein>
<feature type="transmembrane region" description="Helical" evidence="1">
    <location>
        <begin position="173"/>
        <end position="195"/>
    </location>
</feature>
<keyword evidence="1" id="KW-0812">Transmembrane</keyword>
<evidence type="ECO:0000256" key="1">
    <source>
        <dbReference type="SAM" id="Phobius"/>
    </source>
</evidence>
<proteinExistence type="predicted"/>
<feature type="transmembrane region" description="Helical" evidence="1">
    <location>
        <begin position="207"/>
        <end position="230"/>
    </location>
</feature>
<keyword evidence="3" id="KW-1185">Reference proteome</keyword>
<dbReference type="AlphaFoldDB" id="A0A7W4VX90"/>
<reference evidence="2 3" key="1">
    <citation type="submission" date="2020-08" db="EMBL/GenBank/DDBJ databases">
        <title>Sequencing the genomes of 1000 actinobacteria strains.</title>
        <authorList>
            <person name="Klenk H.-P."/>
        </authorList>
    </citation>
    <scope>NUCLEOTIDE SEQUENCE [LARGE SCALE GENOMIC DNA]</scope>
    <source>
        <strain evidence="2 3">DSM 105498</strain>
    </source>
</reference>
<organism evidence="2 3">
    <name type="scientific">Nocardioides soli</name>
    <dbReference type="NCBI Taxonomy" id="1036020"/>
    <lineage>
        <taxon>Bacteria</taxon>
        <taxon>Bacillati</taxon>
        <taxon>Actinomycetota</taxon>
        <taxon>Actinomycetes</taxon>
        <taxon>Propionibacteriales</taxon>
        <taxon>Nocardioidaceae</taxon>
        <taxon>Nocardioides</taxon>
    </lineage>
</organism>
<evidence type="ECO:0000313" key="3">
    <source>
        <dbReference type="Proteomes" id="UP000589626"/>
    </source>
</evidence>
<comment type="caution">
    <text evidence="2">The sequence shown here is derived from an EMBL/GenBank/DDBJ whole genome shotgun (WGS) entry which is preliminary data.</text>
</comment>
<dbReference type="Proteomes" id="UP000589626">
    <property type="component" value="Unassembled WGS sequence"/>
</dbReference>
<name>A0A7W4VX90_9ACTN</name>
<sequence>MSRTSGGSAGWHPRLTAWVDRVEGRWRALGVAEAERVRWRRDLVVDLAQARLDGAALGEVLAVDPVRFADDVATAQAPYDMEVARRPAPPRQVSPQRAFVMLAFAGALVGGLLSLLTVYPVGLTLMDAFADSYAQEGLIALTLHVLAGLLAATGGAVFVGFGHRDSGSSRRLALTAGGGLLAAGALAVGPAVAIARASGYSTQASTMTLEVLVVVAICAAVMHAVARLAAR</sequence>
<keyword evidence="1" id="KW-0472">Membrane</keyword>
<feature type="transmembrane region" description="Helical" evidence="1">
    <location>
        <begin position="98"/>
        <end position="119"/>
    </location>
</feature>